<dbReference type="InterPro" id="IPR017853">
    <property type="entry name" value="GH"/>
</dbReference>
<evidence type="ECO:0000256" key="5">
    <source>
        <dbReference type="ARBA" id="ARBA00023295"/>
    </source>
</evidence>
<dbReference type="InterPro" id="IPR052720">
    <property type="entry name" value="Glycosyl_hydrolase_97"/>
</dbReference>
<organism evidence="10 11">
    <name type="scientific">Dinghuibacter silviterrae</name>
    <dbReference type="NCBI Taxonomy" id="1539049"/>
    <lineage>
        <taxon>Bacteria</taxon>
        <taxon>Pseudomonadati</taxon>
        <taxon>Bacteroidota</taxon>
        <taxon>Chitinophagia</taxon>
        <taxon>Chitinophagales</taxon>
        <taxon>Chitinophagaceae</taxon>
        <taxon>Dinghuibacter</taxon>
    </lineage>
</organism>
<keyword evidence="4" id="KW-0106">Calcium</keyword>
<evidence type="ECO:0000256" key="1">
    <source>
        <dbReference type="ARBA" id="ARBA00001913"/>
    </source>
</evidence>
<dbReference type="InterPro" id="IPR013780">
    <property type="entry name" value="Glyco_hydro_b"/>
</dbReference>
<dbReference type="Pfam" id="PF14509">
    <property type="entry name" value="GH97_C"/>
    <property type="match status" value="1"/>
</dbReference>
<evidence type="ECO:0000313" key="11">
    <source>
        <dbReference type="Proteomes" id="UP000294498"/>
    </source>
</evidence>
<dbReference type="RefSeq" id="WP_133999926.1">
    <property type="nucleotide sequence ID" value="NZ_SODV01000002.1"/>
</dbReference>
<dbReference type="InterPro" id="IPR029486">
    <property type="entry name" value="GH97_N"/>
</dbReference>
<evidence type="ECO:0000259" key="8">
    <source>
        <dbReference type="Pfam" id="PF14508"/>
    </source>
</evidence>
<dbReference type="Gene3D" id="2.70.98.10">
    <property type="match status" value="1"/>
</dbReference>
<sequence>MKSRIVGALLLISANIHAQTFSVTSPDGRTTMSVTPNLNLQVTHDQRTLVNAKSLIGLSIDSAGTNNWKPLKATRSTTDTWIHPQVPVKFASIRDHYNEGVFPFKNGISLILRAYDNGVAYRWVIHRKGAYKIWKETLHLQFQPTDTAWYPLEDGFYSHNERNFVPLTLDSIKQNKLASLPVTLSDNGTKLFFSEADLYDYAGLWVRGDGQGGLDATWPSYPKTLKETSDRDRKVLEREDYIAEGEGDKLLPWRLLAIEDKDGGLLTNTLVYQLSRGTKEDFSWVQPGKVSWDWWNDNNVYDVDFRAGINTATYKYYIDFAARYGLSYIILDEGWSPVNDILKVVPDLDMQALMDYAKSKNVGVILWVSWLSLDKQLDQALDLYARWGVKGIKVDFMQRDDQLMVNYYEKVAKATAARHMLVDFHGAYKPTGLDRQYPNALTREGVFGNENSKWADVRDPRVLDPRHNVTLAFTRMVAGPMDYTPGAMQNATQHAWAAIFSNPMSKGTRCQQLAMYVVYESPLQMLCDNPTHYYKEPECMDFLSTVPATWDTTVVLQASVSHVVALARRATNGDWYIGAMTDWTPRDLDLDLSFLGGGAWTMDSWQDGINADRNAEDFKRITGQSVPGTLHVHLAPGGGFAARITKAH</sequence>
<name>A0A4V3GKZ1_9BACT</name>
<dbReference type="InterPro" id="IPR013785">
    <property type="entry name" value="Aldolase_TIM"/>
</dbReference>
<dbReference type="Proteomes" id="UP000294498">
    <property type="component" value="Unassembled WGS sequence"/>
</dbReference>
<dbReference type="GO" id="GO:0016798">
    <property type="term" value="F:hydrolase activity, acting on glycosyl bonds"/>
    <property type="evidence" value="ECO:0007669"/>
    <property type="project" value="UniProtKB-KW"/>
</dbReference>
<dbReference type="PANTHER" id="PTHR35803">
    <property type="entry name" value="GLUCAN 1,4-ALPHA-GLUCOSIDASE SUSB-RELATED"/>
    <property type="match status" value="1"/>
</dbReference>
<dbReference type="Gene3D" id="3.20.20.70">
    <property type="entry name" value="Aldolase class I"/>
    <property type="match status" value="1"/>
</dbReference>
<dbReference type="SUPFAM" id="SSF51445">
    <property type="entry name" value="(Trans)glycosidases"/>
    <property type="match status" value="1"/>
</dbReference>
<dbReference type="PANTHER" id="PTHR35803:SF2">
    <property type="entry name" value="RETAINING ALPHA-GALACTOSIDASE"/>
    <property type="match status" value="1"/>
</dbReference>
<evidence type="ECO:0000259" key="9">
    <source>
        <dbReference type="Pfam" id="PF14509"/>
    </source>
</evidence>
<gene>
    <name evidence="10" type="ORF">EDB95_5382</name>
</gene>
<evidence type="ECO:0000256" key="2">
    <source>
        <dbReference type="ARBA" id="ARBA00011245"/>
    </source>
</evidence>
<dbReference type="Pfam" id="PF14508">
    <property type="entry name" value="GH97_N"/>
    <property type="match status" value="1"/>
</dbReference>
<feature type="domain" description="Glycosyl-hydrolase 97 catalytic" evidence="7">
    <location>
        <begin position="294"/>
        <end position="446"/>
    </location>
</feature>
<keyword evidence="3" id="KW-0378">Hydrolase</keyword>
<dbReference type="GO" id="GO:0030246">
    <property type="term" value="F:carbohydrate binding"/>
    <property type="evidence" value="ECO:0007669"/>
    <property type="project" value="InterPro"/>
</dbReference>
<dbReference type="InterPro" id="IPR014718">
    <property type="entry name" value="GH-type_carb-bd"/>
</dbReference>
<keyword evidence="6" id="KW-0732">Signal</keyword>
<feature type="domain" description="Glycosyl-hydrolase 97 C-terminal oligomerisation" evidence="9">
    <location>
        <begin position="549"/>
        <end position="645"/>
    </location>
</feature>
<evidence type="ECO:0000256" key="4">
    <source>
        <dbReference type="ARBA" id="ARBA00022837"/>
    </source>
</evidence>
<comment type="subunit">
    <text evidence="2">Monomer.</text>
</comment>
<dbReference type="Pfam" id="PF10566">
    <property type="entry name" value="Glyco_hydro_97"/>
    <property type="match status" value="1"/>
</dbReference>
<feature type="chain" id="PRO_5021006996" evidence="6">
    <location>
        <begin position="19"/>
        <end position="648"/>
    </location>
</feature>
<evidence type="ECO:0000259" key="7">
    <source>
        <dbReference type="Pfam" id="PF10566"/>
    </source>
</evidence>
<dbReference type="InterPro" id="IPR019563">
    <property type="entry name" value="GH97_catalytic"/>
</dbReference>
<comment type="cofactor">
    <cofactor evidence="1">
        <name>Ca(2+)</name>
        <dbReference type="ChEBI" id="CHEBI:29108"/>
    </cofactor>
</comment>
<protein>
    <submittedName>
        <fullName evidence="10">Alpha-glucosidase</fullName>
    </submittedName>
</protein>
<keyword evidence="11" id="KW-1185">Reference proteome</keyword>
<evidence type="ECO:0000256" key="3">
    <source>
        <dbReference type="ARBA" id="ARBA00022801"/>
    </source>
</evidence>
<proteinExistence type="predicted"/>
<dbReference type="EMBL" id="SODV01000002">
    <property type="protein sequence ID" value="TDW97532.1"/>
    <property type="molecule type" value="Genomic_DNA"/>
</dbReference>
<dbReference type="InterPro" id="IPR029483">
    <property type="entry name" value="GH97_C"/>
</dbReference>
<feature type="domain" description="Glycosyl-hydrolase 97 N-terminal" evidence="8">
    <location>
        <begin position="23"/>
        <end position="275"/>
    </location>
</feature>
<comment type="caution">
    <text evidence="10">The sequence shown here is derived from an EMBL/GenBank/DDBJ whole genome shotgun (WGS) entry which is preliminary data.</text>
</comment>
<dbReference type="AlphaFoldDB" id="A0A4V3GKZ1"/>
<feature type="signal peptide" evidence="6">
    <location>
        <begin position="1"/>
        <end position="18"/>
    </location>
</feature>
<dbReference type="OrthoDB" id="57532at2"/>
<evidence type="ECO:0000313" key="10">
    <source>
        <dbReference type="EMBL" id="TDW97532.1"/>
    </source>
</evidence>
<keyword evidence="5" id="KW-0326">Glycosidase</keyword>
<dbReference type="Gene3D" id="2.60.40.1180">
    <property type="entry name" value="Golgi alpha-mannosidase II"/>
    <property type="match status" value="1"/>
</dbReference>
<reference evidence="10 11" key="1">
    <citation type="submission" date="2019-03" db="EMBL/GenBank/DDBJ databases">
        <title>Genomic Encyclopedia of Type Strains, Phase IV (KMG-IV): sequencing the most valuable type-strain genomes for metagenomic binning, comparative biology and taxonomic classification.</title>
        <authorList>
            <person name="Goeker M."/>
        </authorList>
    </citation>
    <scope>NUCLEOTIDE SEQUENCE [LARGE SCALE GENOMIC DNA]</scope>
    <source>
        <strain evidence="10 11">DSM 100059</strain>
    </source>
</reference>
<accession>A0A4V3GKZ1</accession>
<evidence type="ECO:0000256" key="6">
    <source>
        <dbReference type="SAM" id="SignalP"/>
    </source>
</evidence>